<proteinExistence type="inferred from homology"/>
<evidence type="ECO:0008006" key="5">
    <source>
        <dbReference type="Google" id="ProtNLM"/>
    </source>
</evidence>
<dbReference type="PANTHER" id="PTHR23419:SF8">
    <property type="entry name" value="FI09726P"/>
    <property type="match status" value="1"/>
</dbReference>
<evidence type="ECO:0000256" key="1">
    <source>
        <dbReference type="ARBA" id="ARBA00010169"/>
    </source>
</evidence>
<dbReference type="InterPro" id="IPR011322">
    <property type="entry name" value="N-reg_PII-like_a/b"/>
</dbReference>
<dbReference type="PANTHER" id="PTHR23419">
    <property type="entry name" value="DIVALENT CATION TOLERANCE CUTA-RELATED"/>
    <property type="match status" value="1"/>
</dbReference>
<protein>
    <recommendedName>
        <fullName evidence="5">Divalent-cation tolerance protein CutA</fullName>
    </recommendedName>
</protein>
<sequence length="161" mass="17080">MERYGIGPPVPVGAGAGSLRQSPDARVTGRPQPSHAHARGRCPTLAPLMAASPAPPVRLVLSTCPDPQTADALARSLVSERLAACVNMLPGVVSTYRWQGAVERGDEILLLIKTTADRQDALIARLQALHPYELPEAIAVEAVGGLAAYLDWVAEQTRDDD</sequence>
<dbReference type="SUPFAM" id="SSF54913">
    <property type="entry name" value="GlnB-like"/>
    <property type="match status" value="1"/>
</dbReference>
<dbReference type="Proteomes" id="UP001501083">
    <property type="component" value="Unassembled WGS sequence"/>
</dbReference>
<dbReference type="InterPro" id="IPR015867">
    <property type="entry name" value="N-reg_PII/ATP_PRibTrfase_C"/>
</dbReference>
<organism evidence="3 4">
    <name type="scientific">Lysobacter panacisoli</name>
    <dbReference type="NCBI Taxonomy" id="1255263"/>
    <lineage>
        <taxon>Bacteria</taxon>
        <taxon>Pseudomonadati</taxon>
        <taxon>Pseudomonadota</taxon>
        <taxon>Gammaproteobacteria</taxon>
        <taxon>Lysobacterales</taxon>
        <taxon>Lysobacteraceae</taxon>
        <taxon>Lysobacter</taxon>
    </lineage>
</organism>
<dbReference type="Pfam" id="PF03091">
    <property type="entry name" value="CutA1"/>
    <property type="match status" value="1"/>
</dbReference>
<dbReference type="Gene3D" id="3.30.70.120">
    <property type="match status" value="1"/>
</dbReference>
<evidence type="ECO:0000313" key="3">
    <source>
        <dbReference type="EMBL" id="GAA5082191.1"/>
    </source>
</evidence>
<keyword evidence="4" id="KW-1185">Reference proteome</keyword>
<accession>A0ABP9LPV0</accession>
<comment type="caution">
    <text evidence="3">The sequence shown here is derived from an EMBL/GenBank/DDBJ whole genome shotgun (WGS) entry which is preliminary data.</text>
</comment>
<dbReference type="EMBL" id="BAABKY010000006">
    <property type="protein sequence ID" value="GAA5082191.1"/>
    <property type="molecule type" value="Genomic_DNA"/>
</dbReference>
<evidence type="ECO:0000313" key="4">
    <source>
        <dbReference type="Proteomes" id="UP001501083"/>
    </source>
</evidence>
<dbReference type="InterPro" id="IPR004323">
    <property type="entry name" value="Ion_tolerance_CutA"/>
</dbReference>
<comment type="similarity">
    <text evidence="1">Belongs to the CutA family.</text>
</comment>
<feature type="region of interest" description="Disordered" evidence="2">
    <location>
        <begin position="1"/>
        <end position="40"/>
    </location>
</feature>
<evidence type="ECO:0000256" key="2">
    <source>
        <dbReference type="SAM" id="MobiDB-lite"/>
    </source>
</evidence>
<reference evidence="4" key="1">
    <citation type="journal article" date="2019" name="Int. J. Syst. Evol. Microbiol.">
        <title>The Global Catalogue of Microorganisms (GCM) 10K type strain sequencing project: providing services to taxonomists for standard genome sequencing and annotation.</title>
        <authorList>
            <consortium name="The Broad Institute Genomics Platform"/>
            <consortium name="The Broad Institute Genome Sequencing Center for Infectious Disease"/>
            <person name="Wu L."/>
            <person name="Ma J."/>
        </authorList>
    </citation>
    <scope>NUCLEOTIDE SEQUENCE [LARGE SCALE GENOMIC DNA]</scope>
    <source>
        <strain evidence="4">JCM 19212</strain>
    </source>
</reference>
<gene>
    <name evidence="3" type="ORF">GCM10025759_33390</name>
</gene>
<name>A0ABP9LPV0_9GAMM</name>